<keyword evidence="7" id="KW-1185">Reference proteome</keyword>
<dbReference type="GeneID" id="38775642"/>
<dbReference type="CDD" id="cd06558">
    <property type="entry name" value="crotonase-like"/>
    <property type="match status" value="1"/>
</dbReference>
<dbReference type="FunFam" id="1.10.12.10:FF:000004">
    <property type="entry name" value="Delta3,5-delta2,4-dienoyl-CoA isomerase"/>
    <property type="match status" value="1"/>
</dbReference>
<dbReference type="AlphaFoldDB" id="A0A401G980"/>
<evidence type="ECO:0000256" key="2">
    <source>
        <dbReference type="ARBA" id="ARBA00005254"/>
    </source>
</evidence>
<dbReference type="GO" id="GO:0051750">
    <property type="term" value="F:delta(3,5)-delta(2,4)-dienoyl-CoA isomerase activity"/>
    <property type="evidence" value="ECO:0007669"/>
    <property type="project" value="TreeGrafter"/>
</dbReference>
<evidence type="ECO:0000256" key="5">
    <source>
        <dbReference type="ARBA" id="ARBA00023235"/>
    </source>
</evidence>
<dbReference type="Proteomes" id="UP000287166">
    <property type="component" value="Unassembled WGS sequence"/>
</dbReference>
<dbReference type="InterPro" id="IPR001753">
    <property type="entry name" value="Enoyl-CoA_hydra/iso"/>
</dbReference>
<protein>
    <recommendedName>
        <fullName evidence="8">Delta(3,5)-Delta(2,4)-dienoyl-CoA isomerase, mitochondrial</fullName>
    </recommendedName>
</protein>
<dbReference type="InterPro" id="IPR045002">
    <property type="entry name" value="Ech1-like"/>
</dbReference>
<dbReference type="InterPro" id="IPR029045">
    <property type="entry name" value="ClpP/crotonase-like_dom_sf"/>
</dbReference>
<sequence length="323" mass="35445">MPEACPRSTEWHLALDLPSNFTSTFEKNDYVQAPRLLEMSDISRLSGQFVQVSSPEPHVVLVELSRKPVNAFSDEFWQEYGRVFDAISQEHDVRVVVLTSANPKFFSAGLDLKSLSGFDKYESEAARRTLQLKAHIDTFQRSIGAAERCPYPVIVAVHGIALGISIDIMTACDIRYAASDATFSVKEIDIGLAADVGTLARLPKVAGNQSLVREFAYTARNFSAAEAEKVGLVSKVVQGGRDEVVQAALETAKLIASKSPVGVLGTKHLLLHSRDHTMQDNLDYTATWNGAMIQTGDIPEALKSFQVKQKPVFSPLRKPSPKL</sequence>
<name>A0A401G980_9APHY</name>
<comment type="caution">
    <text evidence="6">The sequence shown here is derived from an EMBL/GenBank/DDBJ whole genome shotgun (WGS) entry which is preliminary data.</text>
</comment>
<dbReference type="EMBL" id="BFAD01000001">
    <property type="protein sequence ID" value="GBE78725.1"/>
    <property type="molecule type" value="Genomic_DNA"/>
</dbReference>
<keyword evidence="4" id="KW-0443">Lipid metabolism</keyword>
<accession>A0A401G980</accession>
<evidence type="ECO:0000313" key="6">
    <source>
        <dbReference type="EMBL" id="GBE78725.1"/>
    </source>
</evidence>
<dbReference type="OrthoDB" id="14970at2759"/>
<evidence type="ECO:0000313" key="7">
    <source>
        <dbReference type="Proteomes" id="UP000287166"/>
    </source>
</evidence>
<dbReference type="Gene3D" id="3.90.226.10">
    <property type="entry name" value="2-enoyl-CoA Hydratase, Chain A, domain 1"/>
    <property type="match status" value="1"/>
</dbReference>
<dbReference type="InParanoid" id="A0A401G980"/>
<dbReference type="SUPFAM" id="SSF52096">
    <property type="entry name" value="ClpP/crotonase"/>
    <property type="match status" value="1"/>
</dbReference>
<dbReference type="InterPro" id="IPR014748">
    <property type="entry name" value="Enoyl-CoA_hydra_C"/>
</dbReference>
<dbReference type="STRING" id="139825.A0A401G980"/>
<dbReference type="GO" id="GO:0006635">
    <property type="term" value="P:fatty acid beta-oxidation"/>
    <property type="evidence" value="ECO:0007669"/>
    <property type="project" value="UniProtKB-UniPathway"/>
</dbReference>
<dbReference type="Pfam" id="PF00378">
    <property type="entry name" value="ECH_1"/>
    <property type="match status" value="1"/>
</dbReference>
<dbReference type="UniPathway" id="UPA00659"/>
<organism evidence="6 7">
    <name type="scientific">Sparassis crispa</name>
    <dbReference type="NCBI Taxonomy" id="139825"/>
    <lineage>
        <taxon>Eukaryota</taxon>
        <taxon>Fungi</taxon>
        <taxon>Dikarya</taxon>
        <taxon>Basidiomycota</taxon>
        <taxon>Agaricomycotina</taxon>
        <taxon>Agaricomycetes</taxon>
        <taxon>Polyporales</taxon>
        <taxon>Sparassidaceae</taxon>
        <taxon>Sparassis</taxon>
    </lineage>
</organism>
<evidence type="ECO:0000256" key="1">
    <source>
        <dbReference type="ARBA" id="ARBA00005005"/>
    </source>
</evidence>
<reference evidence="6 7" key="1">
    <citation type="journal article" date="2018" name="Sci. Rep.">
        <title>Genome sequence of the cauliflower mushroom Sparassis crispa (Hanabiratake) and its association with beneficial usage.</title>
        <authorList>
            <person name="Kiyama R."/>
            <person name="Furutani Y."/>
            <person name="Kawaguchi K."/>
            <person name="Nakanishi T."/>
        </authorList>
    </citation>
    <scope>NUCLEOTIDE SEQUENCE [LARGE SCALE GENOMIC DNA]</scope>
</reference>
<dbReference type="PANTHER" id="PTHR43149">
    <property type="entry name" value="ENOYL-COA HYDRATASE"/>
    <property type="match status" value="1"/>
</dbReference>
<comment type="pathway">
    <text evidence="1">Lipid metabolism; fatty acid beta-oxidation.</text>
</comment>
<comment type="similarity">
    <text evidence="2">Belongs to the enoyl-CoA hydratase/isomerase family.</text>
</comment>
<proteinExistence type="inferred from homology"/>
<gene>
    <name evidence="6" type="ORF">SCP_0116160</name>
</gene>
<keyword evidence="5" id="KW-0413">Isomerase</keyword>
<evidence type="ECO:0000256" key="3">
    <source>
        <dbReference type="ARBA" id="ARBA00022832"/>
    </source>
</evidence>
<dbReference type="PANTHER" id="PTHR43149:SF1">
    <property type="entry name" value="DELTA(3,5)-DELTA(2,4)-DIENOYL-COA ISOMERASE, MITOCHONDRIAL"/>
    <property type="match status" value="1"/>
</dbReference>
<dbReference type="Gene3D" id="1.10.12.10">
    <property type="entry name" value="Lyase 2-enoyl-coa Hydratase, Chain A, domain 2"/>
    <property type="match status" value="1"/>
</dbReference>
<keyword evidence="3" id="KW-0276">Fatty acid metabolism</keyword>
<dbReference type="GO" id="GO:0005739">
    <property type="term" value="C:mitochondrion"/>
    <property type="evidence" value="ECO:0007669"/>
    <property type="project" value="TreeGrafter"/>
</dbReference>
<dbReference type="RefSeq" id="XP_027609638.1">
    <property type="nucleotide sequence ID" value="XM_027753837.1"/>
</dbReference>
<evidence type="ECO:0008006" key="8">
    <source>
        <dbReference type="Google" id="ProtNLM"/>
    </source>
</evidence>
<evidence type="ECO:0000256" key="4">
    <source>
        <dbReference type="ARBA" id="ARBA00023098"/>
    </source>
</evidence>